<dbReference type="PANTHER" id="PTHR37181:SF1">
    <property type="entry name" value="F6A14.6 PROTEIN"/>
    <property type="match status" value="1"/>
</dbReference>
<protein>
    <submittedName>
        <fullName evidence="1">Uncharacterized protein</fullName>
    </submittedName>
</protein>
<sequence length="196" mass="22299">SHKGLGEKKMSFVNDVAVLFVMGYDEFTTGKFVRIIWYRRRDYENGVKVIECVSSLENVTVRFGMVIDEHFYSLVMRAEFYEEVRSIVIVNSLASEARLCCTLANLNANLKNHAKGVNILKEAVPRSYVEMHAMADLRMEQEAEQNPVYYMGGPGQEDDPLLVEVPAEVQSPCSLFASTYTISIKTLYAIFQYIIL</sequence>
<feature type="non-terminal residue" evidence="1">
    <location>
        <position position="1"/>
    </location>
</feature>
<dbReference type="EMBL" id="BKCJ010003786">
    <property type="protein sequence ID" value="GEU57175.1"/>
    <property type="molecule type" value="Genomic_DNA"/>
</dbReference>
<dbReference type="PANTHER" id="PTHR37181">
    <property type="entry name" value="F6A14.6 PROTEIN"/>
    <property type="match status" value="1"/>
</dbReference>
<name>A0A6L2LA96_TANCI</name>
<comment type="caution">
    <text evidence="1">The sequence shown here is derived from an EMBL/GenBank/DDBJ whole genome shotgun (WGS) entry which is preliminary data.</text>
</comment>
<accession>A0A6L2LA96</accession>
<evidence type="ECO:0000313" key="1">
    <source>
        <dbReference type="EMBL" id="GEU57175.1"/>
    </source>
</evidence>
<organism evidence="1">
    <name type="scientific">Tanacetum cinerariifolium</name>
    <name type="common">Dalmatian daisy</name>
    <name type="synonym">Chrysanthemum cinerariifolium</name>
    <dbReference type="NCBI Taxonomy" id="118510"/>
    <lineage>
        <taxon>Eukaryota</taxon>
        <taxon>Viridiplantae</taxon>
        <taxon>Streptophyta</taxon>
        <taxon>Embryophyta</taxon>
        <taxon>Tracheophyta</taxon>
        <taxon>Spermatophyta</taxon>
        <taxon>Magnoliopsida</taxon>
        <taxon>eudicotyledons</taxon>
        <taxon>Gunneridae</taxon>
        <taxon>Pentapetalae</taxon>
        <taxon>asterids</taxon>
        <taxon>campanulids</taxon>
        <taxon>Asterales</taxon>
        <taxon>Asteraceae</taxon>
        <taxon>Asteroideae</taxon>
        <taxon>Anthemideae</taxon>
        <taxon>Anthemidinae</taxon>
        <taxon>Tanacetum</taxon>
    </lineage>
</organism>
<reference evidence="1" key="1">
    <citation type="journal article" date="2019" name="Sci. Rep.">
        <title>Draft genome of Tanacetum cinerariifolium, the natural source of mosquito coil.</title>
        <authorList>
            <person name="Yamashiro T."/>
            <person name="Shiraishi A."/>
            <person name="Satake H."/>
            <person name="Nakayama K."/>
        </authorList>
    </citation>
    <scope>NUCLEOTIDE SEQUENCE</scope>
</reference>
<dbReference type="AlphaFoldDB" id="A0A6L2LA96"/>
<proteinExistence type="predicted"/>
<gene>
    <name evidence="1" type="ORF">Tci_029153</name>
</gene>